<accession>A0A839HDB2</accession>
<evidence type="ECO:0000256" key="3">
    <source>
        <dbReference type="ARBA" id="ARBA00022475"/>
    </source>
</evidence>
<evidence type="ECO:0000256" key="6">
    <source>
        <dbReference type="ARBA" id="ARBA00023136"/>
    </source>
</evidence>
<organism evidence="11 12">
    <name type="scientific">Thiospirillum jenense</name>
    <dbReference type="NCBI Taxonomy" id="1653858"/>
    <lineage>
        <taxon>Bacteria</taxon>
        <taxon>Pseudomonadati</taxon>
        <taxon>Pseudomonadota</taxon>
        <taxon>Gammaproteobacteria</taxon>
        <taxon>Chromatiales</taxon>
        <taxon>Chromatiaceae</taxon>
        <taxon>Thiospirillum</taxon>
    </lineage>
</organism>
<dbReference type="AlphaFoldDB" id="A0A839HDB2"/>
<evidence type="ECO:0000256" key="1">
    <source>
        <dbReference type="ARBA" id="ARBA00004162"/>
    </source>
</evidence>
<keyword evidence="11" id="KW-0969">Cilium</keyword>
<dbReference type="PANTHER" id="PTHR30329">
    <property type="entry name" value="STATOR ELEMENT OF FLAGELLAR MOTOR COMPLEX"/>
    <property type="match status" value="1"/>
</dbReference>
<keyword evidence="4 9" id="KW-0812">Transmembrane</keyword>
<dbReference type="InterPro" id="IPR036737">
    <property type="entry name" value="OmpA-like_sf"/>
</dbReference>
<evidence type="ECO:0000256" key="4">
    <source>
        <dbReference type="ARBA" id="ARBA00022692"/>
    </source>
</evidence>
<dbReference type="InterPro" id="IPR025713">
    <property type="entry name" value="MotB-like_N_dom"/>
</dbReference>
<dbReference type="EMBL" id="JABVCQ010000028">
    <property type="protein sequence ID" value="MBB1126893.1"/>
    <property type="molecule type" value="Genomic_DNA"/>
</dbReference>
<name>A0A839HDB2_9GAMM</name>
<dbReference type="Pfam" id="PF00691">
    <property type="entry name" value="OmpA"/>
    <property type="match status" value="1"/>
</dbReference>
<feature type="coiled-coil region" evidence="8">
    <location>
        <begin position="119"/>
        <end position="146"/>
    </location>
</feature>
<evidence type="ECO:0000256" key="7">
    <source>
        <dbReference type="PROSITE-ProRule" id="PRU00473"/>
    </source>
</evidence>
<sequence length="314" mass="34566">MASDDKNKQPIIVKKIVKGGGHHGGAWKIAFADFATAMMAFFMLLWIMGSTTKEQKAAISEYFRNPSAFVGRSHSASQAQGDGTGARPSIMSFSGAVDMAPETPNTAILNEEQAEQVLAARDQERLEELNDQIQEATNKNMALQSFKDQLLIDIVPEGLRIQIVDKENRPMFDLGSAQLKDYTEQILKELAVLINKVPNHISLTGHTDARPLLIQNYSNWELSTDRANAARRALIAGGMQGDKIGRVVGFSDTIPFDKTNLNNPINRRISIIVMNKRTEDAMYREAAVLDKAPDMIPTPEIQVAPPPLSAPTQP</sequence>
<dbReference type="NCBIfam" id="NF006548">
    <property type="entry name" value="PRK09041.1"/>
    <property type="match status" value="1"/>
</dbReference>
<dbReference type="SUPFAM" id="SSF103088">
    <property type="entry name" value="OmpA-like"/>
    <property type="match status" value="1"/>
</dbReference>
<keyword evidence="3" id="KW-1003">Cell membrane</keyword>
<dbReference type="Pfam" id="PF13677">
    <property type="entry name" value="MotB_plug"/>
    <property type="match status" value="1"/>
</dbReference>
<feature type="domain" description="OmpA-like" evidence="10">
    <location>
        <begin position="159"/>
        <end position="277"/>
    </location>
</feature>
<dbReference type="CDD" id="cd07185">
    <property type="entry name" value="OmpA_C-like"/>
    <property type="match status" value="1"/>
</dbReference>
<feature type="transmembrane region" description="Helical" evidence="9">
    <location>
        <begin position="29"/>
        <end position="47"/>
    </location>
</feature>
<evidence type="ECO:0000256" key="2">
    <source>
        <dbReference type="ARBA" id="ARBA00008914"/>
    </source>
</evidence>
<dbReference type="Gene3D" id="3.30.1330.60">
    <property type="entry name" value="OmpA-like domain"/>
    <property type="match status" value="1"/>
</dbReference>
<comment type="subcellular location">
    <subcellularLocation>
        <location evidence="1">Cell membrane</location>
        <topology evidence="1">Single-pass membrane protein</topology>
    </subcellularLocation>
</comment>
<evidence type="ECO:0000256" key="8">
    <source>
        <dbReference type="SAM" id="Coils"/>
    </source>
</evidence>
<evidence type="ECO:0000313" key="11">
    <source>
        <dbReference type="EMBL" id="MBB1126893.1"/>
    </source>
</evidence>
<dbReference type="RefSeq" id="WP_182584518.1">
    <property type="nucleotide sequence ID" value="NZ_JABVCQ010000028.1"/>
</dbReference>
<keyword evidence="5 9" id="KW-1133">Transmembrane helix</keyword>
<comment type="caution">
    <text evidence="11">The sequence shown here is derived from an EMBL/GenBank/DDBJ whole genome shotgun (WGS) entry which is preliminary data.</text>
</comment>
<keyword evidence="8" id="KW-0175">Coiled coil</keyword>
<comment type="similarity">
    <text evidence="2">Belongs to the MotB family.</text>
</comment>
<dbReference type="PROSITE" id="PS51123">
    <property type="entry name" value="OMPA_2"/>
    <property type="match status" value="1"/>
</dbReference>
<keyword evidence="11" id="KW-0282">Flagellum</keyword>
<evidence type="ECO:0000256" key="5">
    <source>
        <dbReference type="ARBA" id="ARBA00022989"/>
    </source>
</evidence>
<keyword evidence="6 7" id="KW-0472">Membrane</keyword>
<dbReference type="InterPro" id="IPR050330">
    <property type="entry name" value="Bact_OuterMem_StrucFunc"/>
</dbReference>
<gene>
    <name evidence="11" type="primary">motB</name>
    <name evidence="11" type="ORF">HUK38_11755</name>
</gene>
<keyword evidence="12" id="KW-1185">Reference proteome</keyword>
<evidence type="ECO:0000256" key="9">
    <source>
        <dbReference type="SAM" id="Phobius"/>
    </source>
</evidence>
<proteinExistence type="inferred from homology"/>
<evidence type="ECO:0000313" key="12">
    <source>
        <dbReference type="Proteomes" id="UP000548632"/>
    </source>
</evidence>
<protein>
    <submittedName>
        <fullName evidence="11">Flagellar motor protein MotB</fullName>
    </submittedName>
</protein>
<reference evidence="11 12" key="1">
    <citation type="journal article" date="2020" name="Arch. Microbiol.">
        <title>The genome sequence of the giant phototrophic gammaproteobacterium Thiospirillum jenense gives insight into its physiological properties and phylogenetic relationships.</title>
        <authorList>
            <person name="Imhoff J.F."/>
            <person name="Meyer T.E."/>
            <person name="Kyndt J.A."/>
        </authorList>
    </citation>
    <scope>NUCLEOTIDE SEQUENCE [LARGE SCALE GENOMIC DNA]</scope>
    <source>
        <strain evidence="11 12">DSM 216</strain>
    </source>
</reference>
<dbReference type="PANTHER" id="PTHR30329:SF21">
    <property type="entry name" value="LIPOPROTEIN YIAD-RELATED"/>
    <property type="match status" value="1"/>
</dbReference>
<keyword evidence="11" id="KW-0966">Cell projection</keyword>
<dbReference type="GO" id="GO:0005886">
    <property type="term" value="C:plasma membrane"/>
    <property type="evidence" value="ECO:0007669"/>
    <property type="project" value="UniProtKB-SubCell"/>
</dbReference>
<dbReference type="InterPro" id="IPR006665">
    <property type="entry name" value="OmpA-like"/>
</dbReference>
<dbReference type="Proteomes" id="UP000548632">
    <property type="component" value="Unassembled WGS sequence"/>
</dbReference>
<evidence type="ECO:0000259" key="10">
    <source>
        <dbReference type="PROSITE" id="PS51123"/>
    </source>
</evidence>